<evidence type="ECO:0000256" key="1">
    <source>
        <dbReference type="ARBA" id="ARBA00022741"/>
    </source>
</evidence>
<gene>
    <name evidence="4" type="ORF">H8K55_06830</name>
</gene>
<dbReference type="Proteomes" id="UP000624279">
    <property type="component" value="Unassembled WGS sequence"/>
</dbReference>
<dbReference type="Gene3D" id="3.30.200.20">
    <property type="entry name" value="Phosphorylase Kinase, domain 1"/>
    <property type="match status" value="1"/>
</dbReference>
<dbReference type="EMBL" id="JACOGA010000005">
    <property type="protein sequence ID" value="MBC3873295.1"/>
    <property type="molecule type" value="Genomic_DNA"/>
</dbReference>
<evidence type="ECO:0000313" key="4">
    <source>
        <dbReference type="EMBL" id="MBC3873295.1"/>
    </source>
</evidence>
<proteinExistence type="predicted"/>
<reference evidence="4 5" key="1">
    <citation type="submission" date="2020-08" db="EMBL/GenBank/DDBJ databases">
        <title>Novel species isolated from subtropical streams in China.</title>
        <authorList>
            <person name="Lu H."/>
        </authorList>
    </citation>
    <scope>NUCLEOTIDE SEQUENCE [LARGE SCALE GENOMIC DNA]</scope>
    <source>
        <strain evidence="4 5">LX15W</strain>
    </source>
</reference>
<sequence length="346" mass="39799">MTSASTSQDAQRLQDLNTWLASIASPKLDLASLRIASADASFRRYFRIDGEAEGNRYTFIVMDAPQPQEDVKPFIQIAQLFKQINLTVPEVLAQDTAQGFLLLTDLGTTMYSHVLNSDTAHKLYLDAIDSLILLQTQSQPDVLPEYDREFLQRELMIFPEWYINKHLGVTLTAAQEASLQQVFDALLANIVAQPQVFVHRDFHSRNLMLMDKANPGILDFQGALYGPLTYDLVSLLRDAYVQWDEEMVLDWAIRYWEKAKKAGLPVAPDIDSFYRDFEFMGLQRHLKILGIFARLAHRDGKQHYLDDMPTVMEYVRKTSHRYKELIPLLRLLDVLEETAPKFGYTF</sequence>
<organism evidence="4 5">
    <name type="scientific">Undibacterium flavidum</name>
    <dbReference type="NCBI Taxonomy" id="2762297"/>
    <lineage>
        <taxon>Bacteria</taxon>
        <taxon>Pseudomonadati</taxon>
        <taxon>Pseudomonadota</taxon>
        <taxon>Betaproteobacteria</taxon>
        <taxon>Burkholderiales</taxon>
        <taxon>Oxalobacteraceae</taxon>
        <taxon>Undibacterium</taxon>
    </lineage>
</organism>
<name>A0ABR6Y9J3_9BURK</name>
<keyword evidence="1" id="KW-0547">Nucleotide-binding</keyword>
<dbReference type="InterPro" id="IPR011009">
    <property type="entry name" value="Kinase-like_dom_sf"/>
</dbReference>
<protein>
    <submittedName>
        <fullName evidence="4">Phosphotransferase</fullName>
    </submittedName>
</protein>
<feature type="domain" description="Aminoglycoside phosphotransferase" evidence="3">
    <location>
        <begin position="33"/>
        <end position="255"/>
    </location>
</feature>
<comment type="caution">
    <text evidence="4">The sequence shown here is derived from an EMBL/GenBank/DDBJ whole genome shotgun (WGS) entry which is preliminary data.</text>
</comment>
<dbReference type="InterPro" id="IPR002575">
    <property type="entry name" value="Aminoglycoside_PTrfase"/>
</dbReference>
<dbReference type="PANTHER" id="PTHR33540:SF1">
    <property type="entry name" value="N-ACETYLMURAMATE_N-ACETYLGLUCOSAMINE KINASE"/>
    <property type="match status" value="1"/>
</dbReference>
<evidence type="ECO:0000256" key="2">
    <source>
        <dbReference type="ARBA" id="ARBA00022840"/>
    </source>
</evidence>
<evidence type="ECO:0000313" key="5">
    <source>
        <dbReference type="Proteomes" id="UP000624279"/>
    </source>
</evidence>
<dbReference type="RefSeq" id="WP_186941328.1">
    <property type="nucleotide sequence ID" value="NZ_JACOGA010000005.1"/>
</dbReference>
<accession>A0ABR6Y9J3</accession>
<dbReference type="PANTHER" id="PTHR33540">
    <property type="entry name" value="TRNA THREONYLCARBAMOYLADENOSINE BIOSYNTHESIS PROTEIN TSAE"/>
    <property type="match status" value="1"/>
</dbReference>
<dbReference type="Gene3D" id="3.90.1200.10">
    <property type="match status" value="1"/>
</dbReference>
<keyword evidence="2" id="KW-0067">ATP-binding</keyword>
<evidence type="ECO:0000259" key="3">
    <source>
        <dbReference type="Pfam" id="PF01636"/>
    </source>
</evidence>
<keyword evidence="5" id="KW-1185">Reference proteome</keyword>
<dbReference type="Pfam" id="PF01636">
    <property type="entry name" value="APH"/>
    <property type="match status" value="1"/>
</dbReference>
<dbReference type="SUPFAM" id="SSF56112">
    <property type="entry name" value="Protein kinase-like (PK-like)"/>
    <property type="match status" value="1"/>
</dbReference>